<proteinExistence type="inferred from homology"/>
<dbReference type="PRINTS" id="PR00080">
    <property type="entry name" value="SDRFAMILY"/>
</dbReference>
<evidence type="ECO:0000256" key="2">
    <source>
        <dbReference type="ARBA" id="ARBA00023002"/>
    </source>
</evidence>
<dbReference type="RefSeq" id="WP_186857313.1">
    <property type="nucleotide sequence ID" value="NZ_JACOON010000002.1"/>
</dbReference>
<dbReference type="InterPro" id="IPR002347">
    <property type="entry name" value="SDR_fam"/>
</dbReference>
<gene>
    <name evidence="3" type="ORF">H8S18_05585</name>
</gene>
<sequence>MKIAVITGASSGIGCVAAEKLLTLGYRVVAVDRNEERLVAAKNVLAERYPGRIASWRTDVADEKSVAELAGFVKREFRTCHALINCAGVFRGGLLHESQPEDFDIQMDVNVKGIYHTMKYLIPLMMGNETAAVVNLASLSGINGDYNAPLYCASKSAVIGLTKAAALDYAGDGIRINVVSPSATATPMFLNGSSEAVIDAFQEAIPDHRIGLPAQVADAIAFLVSDESIHITGHNLSVDGGLAAWNGQPKQDKEKQ</sequence>
<comment type="caution">
    <text evidence="3">The sequence shown here is derived from an EMBL/GenBank/DDBJ whole genome shotgun (WGS) entry which is preliminary data.</text>
</comment>
<dbReference type="InterPro" id="IPR036291">
    <property type="entry name" value="NAD(P)-bd_dom_sf"/>
</dbReference>
<dbReference type="EMBL" id="JACOON010000002">
    <property type="protein sequence ID" value="MBC5647800.1"/>
    <property type="molecule type" value="Genomic_DNA"/>
</dbReference>
<dbReference type="PANTHER" id="PTHR42760:SF133">
    <property type="entry name" value="3-OXOACYL-[ACYL-CARRIER-PROTEIN] REDUCTASE"/>
    <property type="match status" value="1"/>
</dbReference>
<dbReference type="CDD" id="cd05233">
    <property type="entry name" value="SDR_c"/>
    <property type="match status" value="1"/>
</dbReference>
<keyword evidence="2" id="KW-0560">Oxidoreductase</keyword>
<evidence type="ECO:0000313" key="4">
    <source>
        <dbReference type="Proteomes" id="UP000606889"/>
    </source>
</evidence>
<dbReference type="SUPFAM" id="SSF51735">
    <property type="entry name" value="NAD(P)-binding Rossmann-fold domains"/>
    <property type="match status" value="1"/>
</dbReference>
<dbReference type="InterPro" id="IPR020904">
    <property type="entry name" value="Sc_DH/Rdtase_CS"/>
</dbReference>
<dbReference type="PRINTS" id="PR00081">
    <property type="entry name" value="GDHRDH"/>
</dbReference>
<dbReference type="Pfam" id="PF13561">
    <property type="entry name" value="adh_short_C2"/>
    <property type="match status" value="1"/>
</dbReference>
<organism evidence="3 4">
    <name type="scientific">Christensenella tenuis</name>
    <dbReference type="NCBI Taxonomy" id="2763033"/>
    <lineage>
        <taxon>Bacteria</taxon>
        <taxon>Bacillati</taxon>
        <taxon>Bacillota</taxon>
        <taxon>Clostridia</taxon>
        <taxon>Christensenellales</taxon>
        <taxon>Christensenellaceae</taxon>
        <taxon>Christensenella</taxon>
    </lineage>
</organism>
<reference evidence="3 4" key="1">
    <citation type="submission" date="2020-08" db="EMBL/GenBank/DDBJ databases">
        <title>Genome public.</title>
        <authorList>
            <person name="Liu C."/>
            <person name="Sun Q."/>
        </authorList>
    </citation>
    <scope>NUCLEOTIDE SEQUENCE [LARGE SCALE GENOMIC DNA]</scope>
    <source>
        <strain evidence="3 4">NSJ-35</strain>
    </source>
</reference>
<protein>
    <submittedName>
        <fullName evidence="3">SDR family oxidoreductase</fullName>
    </submittedName>
</protein>
<name>A0ABR7EDE0_9FIRM</name>
<dbReference type="Gene3D" id="3.40.50.720">
    <property type="entry name" value="NAD(P)-binding Rossmann-like Domain"/>
    <property type="match status" value="1"/>
</dbReference>
<dbReference type="PANTHER" id="PTHR42760">
    <property type="entry name" value="SHORT-CHAIN DEHYDROGENASES/REDUCTASES FAMILY MEMBER"/>
    <property type="match status" value="1"/>
</dbReference>
<keyword evidence="4" id="KW-1185">Reference proteome</keyword>
<comment type="similarity">
    <text evidence="1">Belongs to the short-chain dehydrogenases/reductases (SDR) family.</text>
</comment>
<dbReference type="PROSITE" id="PS51257">
    <property type="entry name" value="PROKAR_LIPOPROTEIN"/>
    <property type="match status" value="1"/>
</dbReference>
<dbReference type="PROSITE" id="PS00061">
    <property type="entry name" value="ADH_SHORT"/>
    <property type="match status" value="1"/>
</dbReference>
<dbReference type="Proteomes" id="UP000606889">
    <property type="component" value="Unassembled WGS sequence"/>
</dbReference>
<evidence type="ECO:0000313" key="3">
    <source>
        <dbReference type="EMBL" id="MBC5647800.1"/>
    </source>
</evidence>
<accession>A0ABR7EDE0</accession>
<evidence type="ECO:0000256" key="1">
    <source>
        <dbReference type="ARBA" id="ARBA00006484"/>
    </source>
</evidence>